<feature type="compositionally biased region" description="Basic and acidic residues" evidence="5">
    <location>
        <begin position="1"/>
        <end position="70"/>
    </location>
</feature>
<feature type="transmembrane region" description="Helical" evidence="6">
    <location>
        <begin position="132"/>
        <end position="153"/>
    </location>
</feature>
<sequence length="632" mass="69056">MDSENERDKMDSENERDKMDSEKERDKMDSEKERDNMDSGKERDKMDSEKERDYMNSEKERDKMDSEKTVETSSDSAMPYPENFEAMAENIQESRVEAAQDLLHAKTNRAKTNQSEAEPEYPTLKKLIPSAIALYLAFFLVALDRTIIATAIPTITDEFHSLNDVGWYGSVYMLTTCSFQLLMGRVYTFYNPKWVFLSAIGVFEIGSAICGAAPNSIVFILGRAIAGAGSSGIFSGAIIIIISLVPLHQRPILQGLIGAVFGVSSVIGPLLGGVFTTKVSWRWCFYINLPVGGVAIIILILILKIPKAKKAGTPWRQQILQLDPIGTVFFVSGIVCLLLALQWGGSTYAWGNGRIIALLILFVICTSVFIGVQIWKGETATVPPRIFTQKSIAAGMWSQFCVGSAMMTLIYYIPIWLQAIKDVDALKSGIDTLPLILSLVISSISAGVLVTRIGYYTPFMIASSVIMSIGAGLITTWTPDTMHQKWIGYQFVFGFGLGMGMQQASLAAQAVLSRKDAPIGIALVMFCQQLGGAVFVSIGQSVFTNRLVNGLKSVAGISPAGIVNTGATDIRHVVDPSNLHGVIVAYNEALTKTYTVAVAMSCFSIIGALCIEWKNIKPKKQAEVENGQVCKE</sequence>
<feature type="transmembrane region" description="Helical" evidence="6">
    <location>
        <begin position="489"/>
        <end position="512"/>
    </location>
</feature>
<dbReference type="Pfam" id="PF07690">
    <property type="entry name" value="MFS_1"/>
    <property type="match status" value="1"/>
</dbReference>
<dbReference type="InterPro" id="IPR036259">
    <property type="entry name" value="MFS_trans_sf"/>
</dbReference>
<evidence type="ECO:0000256" key="3">
    <source>
        <dbReference type="ARBA" id="ARBA00022989"/>
    </source>
</evidence>
<feature type="transmembrane region" description="Helical" evidence="6">
    <location>
        <begin position="396"/>
        <end position="413"/>
    </location>
</feature>
<evidence type="ECO:0000313" key="8">
    <source>
        <dbReference type="EMBL" id="CAF9934847.1"/>
    </source>
</evidence>
<comment type="caution">
    <text evidence="8">The sequence shown here is derived from an EMBL/GenBank/DDBJ whole genome shotgun (WGS) entry which is preliminary data.</text>
</comment>
<comment type="subcellular location">
    <subcellularLocation>
        <location evidence="1">Membrane</location>
        <topology evidence="1">Multi-pass membrane protein</topology>
    </subcellularLocation>
</comment>
<feature type="region of interest" description="Disordered" evidence="5">
    <location>
        <begin position="1"/>
        <end position="81"/>
    </location>
</feature>
<keyword evidence="2 6" id="KW-0812">Transmembrane</keyword>
<feature type="transmembrane region" description="Helical" evidence="6">
    <location>
        <begin position="594"/>
        <end position="611"/>
    </location>
</feature>
<gene>
    <name evidence="8" type="ORF">ALECFALPRED_006162</name>
</gene>
<proteinExistence type="predicted"/>
<dbReference type="InterPro" id="IPR020846">
    <property type="entry name" value="MFS_dom"/>
</dbReference>
<dbReference type="AlphaFoldDB" id="A0A8H3G5A1"/>
<dbReference type="InterPro" id="IPR011701">
    <property type="entry name" value="MFS"/>
</dbReference>
<keyword evidence="9" id="KW-1185">Reference proteome</keyword>
<evidence type="ECO:0000313" key="9">
    <source>
        <dbReference type="Proteomes" id="UP000664203"/>
    </source>
</evidence>
<dbReference type="Proteomes" id="UP000664203">
    <property type="component" value="Unassembled WGS sequence"/>
</dbReference>
<feature type="transmembrane region" description="Helical" evidence="6">
    <location>
        <begin position="283"/>
        <end position="303"/>
    </location>
</feature>
<feature type="transmembrane region" description="Helical" evidence="6">
    <location>
        <begin position="220"/>
        <end position="245"/>
    </location>
</feature>
<feature type="transmembrane region" description="Helical" evidence="6">
    <location>
        <begin position="165"/>
        <end position="182"/>
    </location>
</feature>
<evidence type="ECO:0000256" key="2">
    <source>
        <dbReference type="ARBA" id="ARBA00022692"/>
    </source>
</evidence>
<protein>
    <recommendedName>
        <fullName evidence="7">Major facilitator superfamily (MFS) profile domain-containing protein</fullName>
    </recommendedName>
</protein>
<name>A0A8H3G5A1_9LECA</name>
<feature type="transmembrane region" description="Helical" evidence="6">
    <location>
        <begin position="355"/>
        <end position="375"/>
    </location>
</feature>
<keyword evidence="4 6" id="KW-0472">Membrane</keyword>
<feature type="transmembrane region" description="Helical" evidence="6">
    <location>
        <begin position="458"/>
        <end position="477"/>
    </location>
</feature>
<dbReference type="PROSITE" id="PS50850">
    <property type="entry name" value="MFS"/>
    <property type="match status" value="1"/>
</dbReference>
<dbReference type="CDD" id="cd17502">
    <property type="entry name" value="MFS_Azr1_MDR_like"/>
    <property type="match status" value="1"/>
</dbReference>
<feature type="domain" description="Major facilitator superfamily (MFS) profile" evidence="7">
    <location>
        <begin position="130"/>
        <end position="619"/>
    </location>
</feature>
<evidence type="ECO:0000256" key="1">
    <source>
        <dbReference type="ARBA" id="ARBA00004141"/>
    </source>
</evidence>
<dbReference type="Gene3D" id="1.20.1720.10">
    <property type="entry name" value="Multidrug resistance protein D"/>
    <property type="match status" value="1"/>
</dbReference>
<dbReference type="PANTHER" id="PTHR23501">
    <property type="entry name" value="MAJOR FACILITATOR SUPERFAMILY"/>
    <property type="match status" value="1"/>
</dbReference>
<evidence type="ECO:0000256" key="4">
    <source>
        <dbReference type="ARBA" id="ARBA00023136"/>
    </source>
</evidence>
<dbReference type="Gene3D" id="1.20.1250.20">
    <property type="entry name" value="MFS general substrate transporter like domains"/>
    <property type="match status" value="1"/>
</dbReference>
<feature type="transmembrane region" description="Helical" evidence="6">
    <location>
        <begin position="433"/>
        <end position="451"/>
    </location>
</feature>
<dbReference type="PANTHER" id="PTHR23501:SF201">
    <property type="entry name" value="MFS AFLATOXIN EFFLUX PUMP"/>
    <property type="match status" value="1"/>
</dbReference>
<dbReference type="OrthoDB" id="10021397at2759"/>
<evidence type="ECO:0000256" key="5">
    <source>
        <dbReference type="SAM" id="MobiDB-lite"/>
    </source>
</evidence>
<dbReference type="SUPFAM" id="SSF103473">
    <property type="entry name" value="MFS general substrate transporter"/>
    <property type="match status" value="1"/>
</dbReference>
<feature type="transmembrane region" description="Helical" evidence="6">
    <location>
        <begin position="194"/>
        <end position="214"/>
    </location>
</feature>
<keyword evidence="3 6" id="KW-1133">Transmembrane helix</keyword>
<evidence type="ECO:0000259" key="7">
    <source>
        <dbReference type="PROSITE" id="PS50850"/>
    </source>
</evidence>
<organism evidence="8 9">
    <name type="scientific">Alectoria fallacina</name>
    <dbReference type="NCBI Taxonomy" id="1903189"/>
    <lineage>
        <taxon>Eukaryota</taxon>
        <taxon>Fungi</taxon>
        <taxon>Dikarya</taxon>
        <taxon>Ascomycota</taxon>
        <taxon>Pezizomycotina</taxon>
        <taxon>Lecanoromycetes</taxon>
        <taxon>OSLEUM clade</taxon>
        <taxon>Lecanoromycetidae</taxon>
        <taxon>Lecanorales</taxon>
        <taxon>Lecanorineae</taxon>
        <taxon>Parmeliaceae</taxon>
        <taxon>Alectoria</taxon>
    </lineage>
</organism>
<feature type="transmembrane region" description="Helical" evidence="6">
    <location>
        <begin position="252"/>
        <end position="271"/>
    </location>
</feature>
<reference evidence="8" key="1">
    <citation type="submission" date="2021-03" db="EMBL/GenBank/DDBJ databases">
        <authorList>
            <person name="Tagirdzhanova G."/>
        </authorList>
    </citation>
    <scope>NUCLEOTIDE SEQUENCE</scope>
</reference>
<feature type="transmembrane region" description="Helical" evidence="6">
    <location>
        <begin position="519"/>
        <end position="543"/>
    </location>
</feature>
<dbReference type="GO" id="GO:0005886">
    <property type="term" value="C:plasma membrane"/>
    <property type="evidence" value="ECO:0007669"/>
    <property type="project" value="TreeGrafter"/>
</dbReference>
<dbReference type="FunFam" id="1.20.1250.20:FF:000196">
    <property type="entry name" value="MFS toxin efflux pump (AflT)"/>
    <property type="match status" value="1"/>
</dbReference>
<feature type="transmembrane region" description="Helical" evidence="6">
    <location>
        <begin position="324"/>
        <end position="343"/>
    </location>
</feature>
<accession>A0A8H3G5A1</accession>
<evidence type="ECO:0000256" key="6">
    <source>
        <dbReference type="SAM" id="Phobius"/>
    </source>
</evidence>
<dbReference type="EMBL" id="CAJPDR010000392">
    <property type="protein sequence ID" value="CAF9934847.1"/>
    <property type="molecule type" value="Genomic_DNA"/>
</dbReference>
<dbReference type="FunFam" id="1.20.1720.10:FF:000012">
    <property type="entry name" value="MFS toxin efflux pump (AflT)"/>
    <property type="match status" value="1"/>
</dbReference>
<dbReference type="GO" id="GO:0022857">
    <property type="term" value="F:transmembrane transporter activity"/>
    <property type="evidence" value="ECO:0007669"/>
    <property type="project" value="InterPro"/>
</dbReference>